<proteinExistence type="predicted"/>
<keyword evidence="8" id="KW-1185">Reference proteome</keyword>
<evidence type="ECO:0000256" key="2">
    <source>
        <dbReference type="ARBA" id="ARBA00022771"/>
    </source>
</evidence>
<dbReference type="PANTHER" id="PTHR38777:SF1">
    <property type="entry name" value="DNAK SUPPRESSOR PROTEIN"/>
    <property type="match status" value="1"/>
</dbReference>
<dbReference type="RefSeq" id="WP_377379486.1">
    <property type="nucleotide sequence ID" value="NZ_JBHSSW010000017.1"/>
</dbReference>
<protein>
    <submittedName>
        <fullName evidence="7">DksA/TraR family C4-type zinc finger protein</fullName>
    </submittedName>
</protein>
<organism evidence="7 8">
    <name type="scientific">Ponticaulis profundi</name>
    <dbReference type="NCBI Taxonomy" id="2665222"/>
    <lineage>
        <taxon>Bacteria</taxon>
        <taxon>Pseudomonadati</taxon>
        <taxon>Pseudomonadota</taxon>
        <taxon>Alphaproteobacteria</taxon>
        <taxon>Hyphomonadales</taxon>
        <taxon>Hyphomonadaceae</taxon>
        <taxon>Ponticaulis</taxon>
    </lineage>
</organism>
<dbReference type="InterPro" id="IPR000962">
    <property type="entry name" value="Znf_DskA_TraR"/>
</dbReference>
<feature type="zinc finger region" description="dksA C4-type" evidence="4">
    <location>
        <begin position="40"/>
        <end position="64"/>
    </location>
</feature>
<evidence type="ECO:0000256" key="5">
    <source>
        <dbReference type="SAM" id="MobiDB-lite"/>
    </source>
</evidence>
<dbReference type="PANTHER" id="PTHR38777">
    <property type="entry name" value="FELS-2 PROPHAGE PROTEIN"/>
    <property type="match status" value="1"/>
</dbReference>
<name>A0ABW1SBJ3_9PROT</name>
<sequence>MAGGWTRDGAVSEQIEASIADELARLKARRGPTGESAKYCIECEEEIPERRRELVPGVKLCVACQEGRDGADMDRGGINRRGSKGSQMK</sequence>
<evidence type="ECO:0000313" key="7">
    <source>
        <dbReference type="EMBL" id="MFC6198884.1"/>
    </source>
</evidence>
<reference evidence="8" key="1">
    <citation type="journal article" date="2019" name="Int. J. Syst. Evol. Microbiol.">
        <title>The Global Catalogue of Microorganisms (GCM) 10K type strain sequencing project: providing services to taxonomists for standard genome sequencing and annotation.</title>
        <authorList>
            <consortium name="The Broad Institute Genomics Platform"/>
            <consortium name="The Broad Institute Genome Sequencing Center for Infectious Disease"/>
            <person name="Wu L."/>
            <person name="Ma J."/>
        </authorList>
    </citation>
    <scope>NUCLEOTIDE SEQUENCE [LARGE SCALE GENOMIC DNA]</scope>
    <source>
        <strain evidence="8">CGMCC-1.15741</strain>
    </source>
</reference>
<evidence type="ECO:0000256" key="4">
    <source>
        <dbReference type="PROSITE-ProRule" id="PRU00510"/>
    </source>
</evidence>
<dbReference type="PROSITE" id="PS51128">
    <property type="entry name" value="ZF_DKSA_2"/>
    <property type="match status" value="1"/>
</dbReference>
<evidence type="ECO:0000256" key="1">
    <source>
        <dbReference type="ARBA" id="ARBA00022723"/>
    </source>
</evidence>
<comment type="caution">
    <text evidence="7">The sequence shown here is derived from an EMBL/GenBank/DDBJ whole genome shotgun (WGS) entry which is preliminary data.</text>
</comment>
<dbReference type="Gene3D" id="1.20.120.910">
    <property type="entry name" value="DksA, coiled-coil domain"/>
    <property type="match status" value="1"/>
</dbReference>
<feature type="domain" description="Zinc finger DksA/TraR C4-type" evidence="6">
    <location>
        <begin position="38"/>
        <end position="68"/>
    </location>
</feature>
<dbReference type="Pfam" id="PF01258">
    <property type="entry name" value="zf-dskA_traR"/>
    <property type="match status" value="1"/>
</dbReference>
<accession>A0ABW1SBJ3</accession>
<dbReference type="NCBIfam" id="NF008243">
    <property type="entry name" value="PRK11019.1"/>
    <property type="match status" value="1"/>
</dbReference>
<keyword evidence="2" id="KW-0863">Zinc-finger</keyword>
<dbReference type="SUPFAM" id="SSF57716">
    <property type="entry name" value="Glucocorticoid receptor-like (DNA-binding domain)"/>
    <property type="match status" value="1"/>
</dbReference>
<keyword evidence="1" id="KW-0479">Metal-binding</keyword>
<gene>
    <name evidence="7" type="ORF">ACFQDM_12395</name>
</gene>
<evidence type="ECO:0000256" key="3">
    <source>
        <dbReference type="ARBA" id="ARBA00022833"/>
    </source>
</evidence>
<evidence type="ECO:0000259" key="6">
    <source>
        <dbReference type="Pfam" id="PF01258"/>
    </source>
</evidence>
<feature type="region of interest" description="Disordered" evidence="5">
    <location>
        <begin position="69"/>
        <end position="89"/>
    </location>
</feature>
<keyword evidence="3" id="KW-0862">Zinc</keyword>
<dbReference type="Proteomes" id="UP001596303">
    <property type="component" value="Unassembled WGS sequence"/>
</dbReference>
<dbReference type="EMBL" id="JBHSSW010000017">
    <property type="protein sequence ID" value="MFC6198884.1"/>
    <property type="molecule type" value="Genomic_DNA"/>
</dbReference>
<evidence type="ECO:0000313" key="8">
    <source>
        <dbReference type="Proteomes" id="UP001596303"/>
    </source>
</evidence>